<dbReference type="Gene3D" id="3.30.70.1280">
    <property type="entry name" value="SP0830-like domains"/>
    <property type="match status" value="1"/>
</dbReference>
<dbReference type="KEGG" id="lamb:KBB96_14450"/>
<dbReference type="PANTHER" id="PTHR36439:SF1">
    <property type="entry name" value="DUF1697 DOMAIN-CONTAINING PROTEIN"/>
    <property type="match status" value="1"/>
</dbReference>
<evidence type="ECO:0000313" key="2">
    <source>
        <dbReference type="Proteomes" id="UP000676169"/>
    </source>
</evidence>
<dbReference type="EMBL" id="CP073100">
    <property type="protein sequence ID" value="QUE50064.1"/>
    <property type="molecule type" value="Genomic_DNA"/>
</dbReference>
<reference evidence="1" key="1">
    <citation type="submission" date="2021-04" db="EMBL/GenBank/DDBJ databases">
        <title>Luteolibacter sp. 32A isolated from the skin of an Anderson's salamander (Ambystoma andersonii).</title>
        <authorList>
            <person name="Spergser J."/>
            <person name="Busse H.-J."/>
        </authorList>
    </citation>
    <scope>NUCLEOTIDE SEQUENCE</scope>
    <source>
        <strain evidence="1">32A</strain>
    </source>
</reference>
<evidence type="ECO:0000313" key="1">
    <source>
        <dbReference type="EMBL" id="QUE50064.1"/>
    </source>
</evidence>
<sequence>MPRLVALLRAINVGGRTVKMDALKKIFEADGFKNVATFIASGNVLFDSKAKPEGLERRIEALLQKELGYRVDTFIRSVPELAEVAKTNPFPDTEGGTTHVGFTAEPFDKAAVEKVMALKTDIDSFHIEGSDLYWHCSIRSSDSKFSNAVLEKLLKRPATFRNIKTVRQLAAIQP</sequence>
<accession>A0A975G6M8</accession>
<dbReference type="Gene3D" id="3.30.70.1260">
    <property type="entry name" value="bacterial protein sp0830 like"/>
    <property type="match status" value="1"/>
</dbReference>
<dbReference type="PANTHER" id="PTHR36439">
    <property type="entry name" value="BLL4334 PROTEIN"/>
    <property type="match status" value="1"/>
</dbReference>
<dbReference type="Proteomes" id="UP000676169">
    <property type="component" value="Chromosome"/>
</dbReference>
<dbReference type="RefSeq" id="WP_211630153.1">
    <property type="nucleotide sequence ID" value="NZ_CP073100.1"/>
</dbReference>
<dbReference type="AlphaFoldDB" id="A0A975G6M8"/>
<protein>
    <submittedName>
        <fullName evidence="1">DUF1697 domain-containing protein</fullName>
    </submittedName>
</protein>
<dbReference type="SUPFAM" id="SSF160379">
    <property type="entry name" value="SP0830-like"/>
    <property type="match status" value="1"/>
</dbReference>
<dbReference type="Pfam" id="PF08002">
    <property type="entry name" value="DUF1697"/>
    <property type="match status" value="1"/>
</dbReference>
<keyword evidence="2" id="KW-1185">Reference proteome</keyword>
<dbReference type="PIRSF" id="PIRSF008502">
    <property type="entry name" value="UCP008502"/>
    <property type="match status" value="1"/>
</dbReference>
<proteinExistence type="predicted"/>
<name>A0A975G6M8_9BACT</name>
<dbReference type="InterPro" id="IPR012545">
    <property type="entry name" value="DUF1697"/>
</dbReference>
<gene>
    <name evidence="1" type="ORF">KBB96_14450</name>
</gene>
<organism evidence="1 2">
    <name type="scientific">Luteolibacter ambystomatis</name>
    <dbReference type="NCBI Taxonomy" id="2824561"/>
    <lineage>
        <taxon>Bacteria</taxon>
        <taxon>Pseudomonadati</taxon>
        <taxon>Verrucomicrobiota</taxon>
        <taxon>Verrucomicrobiia</taxon>
        <taxon>Verrucomicrobiales</taxon>
        <taxon>Verrucomicrobiaceae</taxon>
        <taxon>Luteolibacter</taxon>
    </lineage>
</organism>